<feature type="domain" description="RNA polymerase sigma-70 region 4" evidence="8">
    <location>
        <begin position="219"/>
        <end position="268"/>
    </location>
</feature>
<evidence type="ECO:0000256" key="5">
    <source>
        <dbReference type="SAM" id="MobiDB-lite"/>
    </source>
</evidence>
<gene>
    <name evidence="9" type="ORF">Nans01_16310</name>
</gene>
<dbReference type="InterPro" id="IPR013325">
    <property type="entry name" value="RNA_pol_sigma_r2"/>
</dbReference>
<evidence type="ECO:0000259" key="7">
    <source>
        <dbReference type="Pfam" id="PF04542"/>
    </source>
</evidence>
<dbReference type="Gene3D" id="1.20.120.1810">
    <property type="match status" value="1"/>
</dbReference>
<dbReference type="GO" id="GO:0003677">
    <property type="term" value="F:DNA binding"/>
    <property type="evidence" value="ECO:0007669"/>
    <property type="project" value="UniProtKB-KW"/>
</dbReference>
<name>A0A9W6P4X5_9ACTN</name>
<dbReference type="AlphaFoldDB" id="A0A9W6P4X5"/>
<keyword evidence="2" id="KW-0731">Sigma factor</keyword>
<keyword evidence="3" id="KW-0238">DNA-binding</keyword>
<evidence type="ECO:0000259" key="6">
    <source>
        <dbReference type="Pfam" id="PF04539"/>
    </source>
</evidence>
<dbReference type="InterPro" id="IPR014284">
    <property type="entry name" value="RNA_pol_sigma-70_dom"/>
</dbReference>
<evidence type="ECO:0000313" key="10">
    <source>
        <dbReference type="Proteomes" id="UP001165092"/>
    </source>
</evidence>
<dbReference type="InterPro" id="IPR014322">
    <property type="entry name" value="RNA_pol_sigma-B/F/G"/>
</dbReference>
<dbReference type="InterPro" id="IPR013324">
    <property type="entry name" value="RNA_pol_sigma_r3/r4-like"/>
</dbReference>
<feature type="domain" description="RNA polymerase sigma-70 region 2" evidence="7">
    <location>
        <begin position="54"/>
        <end position="121"/>
    </location>
</feature>
<dbReference type="InterPro" id="IPR007627">
    <property type="entry name" value="RNA_pol_sigma70_r2"/>
</dbReference>
<dbReference type="InterPro" id="IPR007624">
    <property type="entry name" value="RNA_pol_sigma70_r3"/>
</dbReference>
<dbReference type="GO" id="GO:0016987">
    <property type="term" value="F:sigma factor activity"/>
    <property type="evidence" value="ECO:0007669"/>
    <property type="project" value="UniProtKB-KW"/>
</dbReference>
<protein>
    <recommendedName>
        <fullName evidence="11">RNA polymerase sigma-B factor</fullName>
    </recommendedName>
</protein>
<evidence type="ECO:0000256" key="2">
    <source>
        <dbReference type="ARBA" id="ARBA00023082"/>
    </source>
</evidence>
<keyword evidence="4" id="KW-0804">Transcription</keyword>
<dbReference type="GO" id="GO:0006352">
    <property type="term" value="P:DNA-templated transcription initiation"/>
    <property type="evidence" value="ECO:0007669"/>
    <property type="project" value="InterPro"/>
</dbReference>
<dbReference type="Pfam" id="PF04539">
    <property type="entry name" value="Sigma70_r3"/>
    <property type="match status" value="1"/>
</dbReference>
<dbReference type="CDD" id="cd06171">
    <property type="entry name" value="Sigma70_r4"/>
    <property type="match status" value="1"/>
</dbReference>
<feature type="compositionally biased region" description="Low complexity" evidence="5">
    <location>
        <begin position="8"/>
        <end position="20"/>
    </location>
</feature>
<evidence type="ECO:0000256" key="1">
    <source>
        <dbReference type="ARBA" id="ARBA00023015"/>
    </source>
</evidence>
<feature type="domain" description="RNA polymerase sigma-70 region 3" evidence="6">
    <location>
        <begin position="131"/>
        <end position="192"/>
    </location>
</feature>
<dbReference type="SUPFAM" id="SSF88659">
    <property type="entry name" value="Sigma3 and sigma4 domains of RNA polymerase sigma factors"/>
    <property type="match status" value="2"/>
</dbReference>
<dbReference type="Pfam" id="PF04542">
    <property type="entry name" value="Sigma70_r2"/>
    <property type="match status" value="1"/>
</dbReference>
<dbReference type="PRINTS" id="PR00046">
    <property type="entry name" value="SIGMA70FCT"/>
</dbReference>
<dbReference type="InterPro" id="IPR007630">
    <property type="entry name" value="RNA_pol_sigma70_r4"/>
</dbReference>
<dbReference type="PANTHER" id="PTHR30385:SF4">
    <property type="entry name" value="RNA POLYMERASE SIGMA-E FACTOR"/>
    <property type="match status" value="1"/>
</dbReference>
<evidence type="ECO:0000256" key="4">
    <source>
        <dbReference type="ARBA" id="ARBA00023163"/>
    </source>
</evidence>
<dbReference type="RefSeq" id="WP_285758319.1">
    <property type="nucleotide sequence ID" value="NZ_BSQG01000002.1"/>
</dbReference>
<evidence type="ECO:0000256" key="3">
    <source>
        <dbReference type="ARBA" id="ARBA00023125"/>
    </source>
</evidence>
<dbReference type="NCBIfam" id="TIGR02980">
    <property type="entry name" value="SigBFG"/>
    <property type="match status" value="1"/>
</dbReference>
<evidence type="ECO:0000313" key="9">
    <source>
        <dbReference type="EMBL" id="GLU47280.1"/>
    </source>
</evidence>
<evidence type="ECO:0000259" key="8">
    <source>
        <dbReference type="Pfam" id="PF04545"/>
    </source>
</evidence>
<dbReference type="Gene3D" id="1.20.140.160">
    <property type="match status" value="1"/>
</dbReference>
<reference evidence="9" key="1">
    <citation type="submission" date="2023-02" db="EMBL/GenBank/DDBJ databases">
        <title>Nocardiopsis ansamitocini NBRC 112285.</title>
        <authorList>
            <person name="Ichikawa N."/>
            <person name="Sato H."/>
            <person name="Tonouchi N."/>
        </authorList>
    </citation>
    <scope>NUCLEOTIDE SEQUENCE</scope>
    <source>
        <strain evidence="9">NBRC 112285</strain>
    </source>
</reference>
<accession>A0A9W6P4X5</accession>
<dbReference type="EMBL" id="BSQG01000002">
    <property type="protein sequence ID" value="GLU47280.1"/>
    <property type="molecule type" value="Genomic_DNA"/>
</dbReference>
<organism evidence="9 10">
    <name type="scientific">Nocardiopsis ansamitocini</name>
    <dbReference type="NCBI Taxonomy" id="1670832"/>
    <lineage>
        <taxon>Bacteria</taxon>
        <taxon>Bacillati</taxon>
        <taxon>Actinomycetota</taxon>
        <taxon>Actinomycetes</taxon>
        <taxon>Streptosporangiales</taxon>
        <taxon>Nocardiopsidaceae</taxon>
        <taxon>Nocardiopsis</taxon>
    </lineage>
</organism>
<keyword evidence="10" id="KW-1185">Reference proteome</keyword>
<keyword evidence="1" id="KW-0805">Transcription regulation</keyword>
<dbReference type="PANTHER" id="PTHR30385">
    <property type="entry name" value="SIGMA FACTOR F FLAGELLAR"/>
    <property type="match status" value="1"/>
</dbReference>
<dbReference type="NCBIfam" id="TIGR02937">
    <property type="entry name" value="sigma70-ECF"/>
    <property type="match status" value="1"/>
</dbReference>
<comment type="caution">
    <text evidence="9">The sequence shown here is derived from an EMBL/GenBank/DDBJ whole genome shotgun (WGS) entry which is preliminary data.</text>
</comment>
<proteinExistence type="predicted"/>
<evidence type="ECO:0008006" key="11">
    <source>
        <dbReference type="Google" id="ProtNLM"/>
    </source>
</evidence>
<dbReference type="Pfam" id="PF04545">
    <property type="entry name" value="Sigma70_r4"/>
    <property type="match status" value="1"/>
</dbReference>
<dbReference type="SUPFAM" id="SSF88946">
    <property type="entry name" value="Sigma2 domain of RNA polymerase sigma factors"/>
    <property type="match status" value="1"/>
</dbReference>
<sequence length="274" mass="30366">MHARKTSDAASVSSAAPAQSRPQRDVQVAELFTQLAESAEGSLERDELRAAIAREHIGLARHLASRYANRGEPVEDLQQAALLGLVKAINGFDADLGYDFIAYAMPMMAGEIKRHFRDKTWAVRVPRRLQERRGELNQATRRLTQVLGRSPTTTELAEELQMTRDDLAELIEASTAYSALSLDSPTGDDGHERINLGDTIGGPDHLLELVDYRESLPPLLEGLPDRERRIVILRFFGNKTQSEIAADVGISQMHVSRLLSNALATMREGMLVEE</sequence>
<feature type="region of interest" description="Disordered" evidence="5">
    <location>
        <begin position="1"/>
        <end position="24"/>
    </location>
</feature>
<dbReference type="Proteomes" id="UP001165092">
    <property type="component" value="Unassembled WGS sequence"/>
</dbReference>
<dbReference type="InterPro" id="IPR000943">
    <property type="entry name" value="RNA_pol_sigma70"/>
</dbReference>